<evidence type="ECO:0000313" key="2">
    <source>
        <dbReference type="EMBL" id="MPD00107.1"/>
    </source>
</evidence>
<dbReference type="OrthoDB" id="10062424at2759"/>
<gene>
    <name evidence="2" type="ORF">E2C01_095557</name>
</gene>
<keyword evidence="3" id="KW-1185">Reference proteome</keyword>
<dbReference type="AlphaFoldDB" id="A0A5B7K0H9"/>
<comment type="caution">
    <text evidence="2">The sequence shown here is derived from an EMBL/GenBank/DDBJ whole genome shotgun (WGS) entry which is preliminary data.</text>
</comment>
<reference evidence="2 3" key="1">
    <citation type="submission" date="2019-05" db="EMBL/GenBank/DDBJ databases">
        <title>Another draft genome of Portunus trituberculatus and its Hox gene families provides insights of decapod evolution.</title>
        <authorList>
            <person name="Jeong J.-H."/>
            <person name="Song I."/>
            <person name="Kim S."/>
            <person name="Choi T."/>
            <person name="Kim D."/>
            <person name="Ryu S."/>
            <person name="Kim W."/>
        </authorList>
    </citation>
    <scope>NUCLEOTIDE SEQUENCE [LARGE SCALE GENOMIC DNA]</scope>
    <source>
        <tissue evidence="2">Muscle</tissue>
    </source>
</reference>
<dbReference type="EMBL" id="VSRR010121386">
    <property type="protein sequence ID" value="MPD00107.1"/>
    <property type="molecule type" value="Genomic_DNA"/>
</dbReference>
<sequence>MFILFFYAFRRLTLGDVAMARCCQPSSPPLLLSLLLFSAVAVSRAQYPEDFGLERTSNPVSISRLEVMCGKDHLTVQLAFTAPFRVRD</sequence>
<evidence type="ECO:0000256" key="1">
    <source>
        <dbReference type="SAM" id="SignalP"/>
    </source>
</evidence>
<protein>
    <submittedName>
        <fullName evidence="2">Uncharacterized protein</fullName>
    </submittedName>
</protein>
<evidence type="ECO:0000313" key="3">
    <source>
        <dbReference type="Proteomes" id="UP000324222"/>
    </source>
</evidence>
<keyword evidence="1" id="KW-0732">Signal</keyword>
<proteinExistence type="predicted"/>
<organism evidence="2 3">
    <name type="scientific">Portunus trituberculatus</name>
    <name type="common">Swimming crab</name>
    <name type="synonym">Neptunus trituberculatus</name>
    <dbReference type="NCBI Taxonomy" id="210409"/>
    <lineage>
        <taxon>Eukaryota</taxon>
        <taxon>Metazoa</taxon>
        <taxon>Ecdysozoa</taxon>
        <taxon>Arthropoda</taxon>
        <taxon>Crustacea</taxon>
        <taxon>Multicrustacea</taxon>
        <taxon>Malacostraca</taxon>
        <taxon>Eumalacostraca</taxon>
        <taxon>Eucarida</taxon>
        <taxon>Decapoda</taxon>
        <taxon>Pleocyemata</taxon>
        <taxon>Brachyura</taxon>
        <taxon>Eubrachyura</taxon>
        <taxon>Portunoidea</taxon>
        <taxon>Portunidae</taxon>
        <taxon>Portuninae</taxon>
        <taxon>Portunus</taxon>
    </lineage>
</organism>
<feature type="signal peptide" evidence="1">
    <location>
        <begin position="1"/>
        <end position="45"/>
    </location>
</feature>
<name>A0A5B7K0H9_PORTR</name>
<dbReference type="Proteomes" id="UP000324222">
    <property type="component" value="Unassembled WGS sequence"/>
</dbReference>
<feature type="chain" id="PRO_5022706037" evidence="1">
    <location>
        <begin position="46"/>
        <end position="88"/>
    </location>
</feature>
<accession>A0A5B7K0H9</accession>